<reference evidence="4 5" key="1">
    <citation type="submission" date="2020-08" db="EMBL/GenBank/DDBJ databases">
        <title>Genomic Encyclopedia of Type Strains, Phase IV (KMG-IV): sequencing the most valuable type-strain genomes for metagenomic binning, comparative biology and taxonomic classification.</title>
        <authorList>
            <person name="Goeker M."/>
        </authorList>
    </citation>
    <scope>NUCLEOTIDE SEQUENCE [LARGE SCALE GENOMIC DNA]</scope>
    <source>
        <strain evidence="4 5">DSM 27165</strain>
    </source>
</reference>
<evidence type="ECO:0000259" key="3">
    <source>
        <dbReference type="Pfam" id="PF13448"/>
    </source>
</evidence>
<name>A0A840MNT6_9PROT</name>
<dbReference type="InterPro" id="IPR015099">
    <property type="entry name" value="Exotox-A_cataly_dom"/>
</dbReference>
<comment type="caution">
    <text evidence="4">The sequence shown here is derived from an EMBL/GenBank/DDBJ whole genome shotgun (WGS) entry which is preliminary data.</text>
</comment>
<dbReference type="Pfam" id="PF12920">
    <property type="entry name" value="TcdA_TcdB_pore"/>
    <property type="match status" value="1"/>
</dbReference>
<evidence type="ECO:0000259" key="2">
    <source>
        <dbReference type="Pfam" id="PF12920"/>
    </source>
</evidence>
<dbReference type="SUPFAM" id="SSF56399">
    <property type="entry name" value="ADP-ribosylation"/>
    <property type="match status" value="1"/>
</dbReference>
<dbReference type="GO" id="GO:0047286">
    <property type="term" value="F:NAD+-diphthamide ADP-ribosyltransferase activity"/>
    <property type="evidence" value="ECO:0007669"/>
    <property type="project" value="InterPro"/>
</dbReference>
<dbReference type="Pfam" id="PF09009">
    <property type="entry name" value="Exotox-A_cataly"/>
    <property type="match status" value="1"/>
</dbReference>
<accession>A0A840MNT6</accession>
<dbReference type="InterPro" id="IPR025193">
    <property type="entry name" value="DUF4114"/>
</dbReference>
<gene>
    <name evidence="4" type="ORF">HNQ59_003414</name>
</gene>
<keyword evidence="5" id="KW-1185">Reference proteome</keyword>
<dbReference type="Gene3D" id="3.90.70.20">
    <property type="match status" value="1"/>
</dbReference>
<dbReference type="Gene3D" id="3.90.175.10">
    <property type="entry name" value="Diphtheria Toxin, domain 1"/>
    <property type="match status" value="1"/>
</dbReference>
<proteinExistence type="predicted"/>
<dbReference type="EMBL" id="JACHHY010000025">
    <property type="protein sequence ID" value="MBB5020100.1"/>
    <property type="molecule type" value="Genomic_DNA"/>
</dbReference>
<feature type="domain" description="DUF4114" evidence="3">
    <location>
        <begin position="1849"/>
        <end position="1906"/>
    </location>
</feature>
<evidence type="ECO:0000259" key="1">
    <source>
        <dbReference type="Pfam" id="PF09009"/>
    </source>
</evidence>
<feature type="domain" description="TcdA/TcdB toxin pore forming" evidence="2">
    <location>
        <begin position="760"/>
        <end position="1300"/>
    </location>
</feature>
<dbReference type="Pfam" id="PF13448">
    <property type="entry name" value="DUF4114"/>
    <property type="match status" value="1"/>
</dbReference>
<feature type="domain" description="Exotoxin A catalytic" evidence="1">
    <location>
        <begin position="38"/>
        <end position="203"/>
    </location>
</feature>
<evidence type="ECO:0000313" key="5">
    <source>
        <dbReference type="Proteomes" id="UP000575898"/>
    </source>
</evidence>
<evidence type="ECO:0000313" key="4">
    <source>
        <dbReference type="EMBL" id="MBB5020100.1"/>
    </source>
</evidence>
<dbReference type="InterPro" id="IPR024769">
    <property type="entry name" value="TcdA/TcdB_pore_forming"/>
</dbReference>
<dbReference type="Proteomes" id="UP000575898">
    <property type="component" value="Unassembled WGS sequence"/>
</dbReference>
<dbReference type="CDD" id="cd20495">
    <property type="entry name" value="C58_PaToxP-like"/>
    <property type="match status" value="1"/>
</dbReference>
<organism evidence="4 5">
    <name type="scientific">Chitinivorax tropicus</name>
    <dbReference type="NCBI Taxonomy" id="714531"/>
    <lineage>
        <taxon>Bacteria</taxon>
        <taxon>Pseudomonadati</taxon>
        <taxon>Pseudomonadota</taxon>
        <taxon>Betaproteobacteria</taxon>
        <taxon>Chitinivorax</taxon>
    </lineage>
</organism>
<sequence>MPRAHSKTEVNVNRNGFNFSWTFDPSTGLSEGFDFSRAEAALKEKDYVFVGYHGTNIAAAKSIAEDGVRDPGTRSKTDPNNVFYTSPSAEVAHGYSLPGVANTEKEIKALGNSRGVLLRVYLPAEVVQKYGYQFDASTDAHISLGDADVQDLLRHMQSKGEPFLLSGPQGSAAEDMSHRLPETLINYRMAEQAIAIPSTVVGTNLDFDLYRSSSAEPTDLAHVKTLGVSKNAAGKLVFTPQESRAQLISDIYEPGLAMKDVQPVPRVDVDPAAFFAPSAEPVRNLLLWNDFQNTHAKTFSALANSKSVVSKFVPQSLFLKQAEGDARLGLCKGLSQIWAQVMMKGGDTAVQGLFDNLFILSAMEDPARTSVDDLAFSNIFRSNVEDIHNQISNTDLSAKGSLSLAEVMSGLAAANQSKTWMLNTANHAMALSVTVEGGQRRYSFYDPNLGQLTFNTSDVDVVRNTIQTHLNNLRDLYQVSDRFAAVYEVNPPQSSLAIDVMTKPYQTTLEKLVAMDNTQGKIFGAGQTIGRADLFKAGATINGNRVNERTDFDAVNTMSDLKFDSELLLKQMIGLSPETTAQYITLFGSKANTPLNDAQLVKLLASNASPEALATIATYLHLQLPDAATSLINAKRSPSLAERLAAYASKLLTDKTNPPSTFGQEIEHWFKVQVYVDQTAPASGLMVNDPDTVRKLGSQLKLENGKVLLDISQESGLSRTQAQRMLVDAVSAASISKQWNTAVAALAEKHGLVDWQAQPQIKEELAGDKIAFYNPNTEEVWWVDVDKPVFREFSDFIKEKATAFSRGMQYDPKTGEASVQEHASPAVHTATMNAAFLIQSLLSLQDHGLDHAGPALKTALYLQLAQGALGIAQDAISVASVARAAINSEAQIVNAVSRATSVVSKVSSAAGSVFAVANVVMSGVLLDQAIQKNDPVATASAATQLAFAIGGAGLAAGSLAASATGAVVASSFLDGLAVPLAGISIGAVALAEAYADNARKFDELLKYINNVGESLENGGIVKDAGAGVLRFNGDVALSEINLKNMNIHYGDVKATATTGGTDRTTPDGFPSYLSSPIESKSVSVDVYYQLNKQKTDFSYRFSDPITTLILPSGTSRFLALSDTEQVHFKRPSIKRSAAYTIMEGDPNFMVAWFAPPGDWAYTKIDVQHKFTPVNVILDTRVKTIMTPVLNTDTSDGQKADSWMRENLSYTLNGGGGQYRFVLGDGPFNHYVQIKQSGLKEEAWLIDPSPRIDLNAWKGESIPFVERISGPINSVLSTLQFGNLWLQVKGQSIRFDSNPHNVMVGLPDLHGIHLWAALDFSTGKMSISADFRHPLYDAHAPARNMHFFAKVLQSSSITKDARVTNGKDIRFTFGPNLSGIYNAESDSITFLKQDANGKISGIWMTNENMLWDLQADPTFSTYQSYDQILSAQSQPVHQGEIFTKDDHMFMKARLPNGTSGQYVAEITPNGLLYRYIDLTSPSDSVISALKKGQINSPDQLAAILKDELGSAGVTIAADALLVTGDARNRLYFQGTDGKYALSQGTYTDKGARYTYSALDKEQFILIKDDIANYSDTLTIDTSDGLWAGWEPTNVQLLVESDRPYINITADVMRFKETFIEATADGVLQQVKFLFDKSKMSNLKIEKDLDDLVLTFASNAMNGQISHIRLGNALKAGSPQANIQFGQGQIYTPTSLFLSQFMGTPSTSGAGDLGTSKPLVSQNVLGLADGVMVPKEKRNGLIDESFLTGDGQTRFEILFDQKEAALFSHELGAYEIDDAGNMVNPRILSTNPDVMSDQTISVDVAQGNQLGFFIIPKNVLPGAGVLSLKGARGEQANVLDLSIGDVKLTLGGVEVATPLHSYGNFLNPDDVEHVVSGKSQDGQRLVIGFEDQVGGGDFDYDDVVFSVKRTPSAPTQLTADKLIQSMAGMPSKGLITDAVHAPASSKSALINLAPSRV</sequence>
<dbReference type="RefSeq" id="WP_184041511.1">
    <property type="nucleotide sequence ID" value="NZ_JACHHY010000025.1"/>
</dbReference>
<protein>
    <recommendedName>
        <fullName evidence="6">TcdA/TcdB toxin pore forming domain-containing protein</fullName>
    </recommendedName>
</protein>
<dbReference type="CDD" id="cd01436">
    <property type="entry name" value="Dipth_tox_like"/>
    <property type="match status" value="1"/>
</dbReference>
<evidence type="ECO:0008006" key="6">
    <source>
        <dbReference type="Google" id="ProtNLM"/>
    </source>
</evidence>